<dbReference type="GO" id="GO:0070129">
    <property type="term" value="P:regulation of mitochondrial translation"/>
    <property type="evidence" value="ECO:0007669"/>
    <property type="project" value="TreeGrafter"/>
</dbReference>
<dbReference type="PANTHER" id="PTHR46669">
    <property type="entry name" value="LEUCINE-RICH PPR MOTIF-CONTAINING PROTEIN, MITOCHONDRIAL"/>
    <property type="match status" value="1"/>
</dbReference>
<organism evidence="1 2">
    <name type="scientific">Cloeon dipterum</name>
    <dbReference type="NCBI Taxonomy" id="197152"/>
    <lineage>
        <taxon>Eukaryota</taxon>
        <taxon>Metazoa</taxon>
        <taxon>Ecdysozoa</taxon>
        <taxon>Arthropoda</taxon>
        <taxon>Hexapoda</taxon>
        <taxon>Insecta</taxon>
        <taxon>Pterygota</taxon>
        <taxon>Palaeoptera</taxon>
        <taxon>Ephemeroptera</taxon>
        <taxon>Pisciforma</taxon>
        <taxon>Baetidae</taxon>
        <taxon>Cloeon</taxon>
    </lineage>
</organism>
<keyword evidence="2" id="KW-1185">Reference proteome</keyword>
<sequence length="596" mass="67681">MISIRSLLRPCRAASRVAFRRIPNRNNSSFYAGPADTISHQENVQNNRLFVNNKIDTRFSTLSTVLNPTNEAPEPVSRFEFFRARALKKGRVNERETETLLEFLSQGAIEEGQCAFMLNCCAEYLPHLPGIRKVELAEKIWNTFPDQGRSKLDVLAFLNVHIAATQEVKPEVLLKLPLLEDKEVLQLLLESHAECGNVAKCSEIVERMKSLGFAAADHEFACLILAHGTSNNYKGVQSVLERMDLTGVNRGRLSLFSLLRVQILNEIPVIETLKMMHDQGVKLDDEQVAKVVVCLSKTNKTKLVGTILRQFPVYGLGHVIRNMVIHLIYEGKHVFASEIFHLLLADSNTEILTSMLAFFPSELVKSGKSASDILDICLALQSNFPNHNPFLSYAVEESLRDKSKMDFSSALLVHMTPLRSHYFWPLIVHSSTTEEAVDVLQQMLKLGLQPNYDTLTFYLYPSMLRWDAPIKVIKLLQEKCHLSFSTQLGPMLCALLVNKQIEEALHLCKLIKDRTIDLKKLYRPMAMALLEKKSYAQSAELVASLAASRHKFSEVDFVGLFLCEFANRCQPTELRECISVRYTMIFMKIHFYGTFY</sequence>
<evidence type="ECO:0000313" key="1">
    <source>
        <dbReference type="EMBL" id="CAB3380529.1"/>
    </source>
</evidence>
<dbReference type="AlphaFoldDB" id="A0A8S1DHM0"/>
<name>A0A8S1DHM0_9INSE</name>
<dbReference type="GO" id="GO:0005634">
    <property type="term" value="C:nucleus"/>
    <property type="evidence" value="ECO:0007669"/>
    <property type="project" value="TreeGrafter"/>
</dbReference>
<protein>
    <recommendedName>
        <fullName evidence="3">Pentacotripeptide-repeat region of PRORP domain-containing protein</fullName>
    </recommendedName>
</protein>
<dbReference type="Gene3D" id="1.25.40.10">
    <property type="entry name" value="Tetratricopeptide repeat domain"/>
    <property type="match status" value="1"/>
</dbReference>
<dbReference type="GO" id="GO:0005739">
    <property type="term" value="C:mitochondrion"/>
    <property type="evidence" value="ECO:0007669"/>
    <property type="project" value="TreeGrafter"/>
</dbReference>
<comment type="caution">
    <text evidence="1">The sequence shown here is derived from an EMBL/GenBank/DDBJ whole genome shotgun (WGS) entry which is preliminary data.</text>
</comment>
<dbReference type="OrthoDB" id="767661at2759"/>
<dbReference type="InterPro" id="IPR011990">
    <property type="entry name" value="TPR-like_helical_dom_sf"/>
</dbReference>
<reference evidence="1 2" key="1">
    <citation type="submission" date="2020-04" db="EMBL/GenBank/DDBJ databases">
        <authorList>
            <person name="Alioto T."/>
            <person name="Alioto T."/>
            <person name="Gomez Garrido J."/>
        </authorList>
    </citation>
    <scope>NUCLEOTIDE SEQUENCE [LARGE SCALE GENOMIC DNA]</scope>
</reference>
<dbReference type="Proteomes" id="UP000494165">
    <property type="component" value="Unassembled WGS sequence"/>
</dbReference>
<accession>A0A8S1DHM0</accession>
<evidence type="ECO:0000313" key="2">
    <source>
        <dbReference type="Proteomes" id="UP000494165"/>
    </source>
</evidence>
<proteinExistence type="predicted"/>
<dbReference type="PANTHER" id="PTHR46669:SF1">
    <property type="entry name" value="LEUCINE-RICH PPR MOTIF-CONTAINING PROTEIN, MITOCHONDRIAL"/>
    <property type="match status" value="1"/>
</dbReference>
<dbReference type="EMBL" id="CADEPI010000211">
    <property type="protein sequence ID" value="CAB3380529.1"/>
    <property type="molecule type" value="Genomic_DNA"/>
</dbReference>
<dbReference type="GO" id="GO:0003730">
    <property type="term" value="F:mRNA 3'-UTR binding"/>
    <property type="evidence" value="ECO:0007669"/>
    <property type="project" value="TreeGrafter"/>
</dbReference>
<dbReference type="InterPro" id="IPR033490">
    <property type="entry name" value="LRP130"/>
</dbReference>
<evidence type="ECO:0008006" key="3">
    <source>
        <dbReference type="Google" id="ProtNLM"/>
    </source>
</evidence>
<gene>
    <name evidence="1" type="ORF">CLODIP_2_CD09648</name>
</gene>